<dbReference type="Proteomes" id="UP000294641">
    <property type="component" value="Unassembled WGS sequence"/>
</dbReference>
<dbReference type="EMBL" id="UGNP01000001">
    <property type="protein sequence ID" value="STX08809.1"/>
    <property type="molecule type" value="Genomic_DNA"/>
</dbReference>
<evidence type="ECO:0000313" key="5">
    <source>
        <dbReference type="Proteomes" id="UP000294641"/>
    </source>
</evidence>
<evidence type="ECO:0000259" key="1">
    <source>
        <dbReference type="Pfam" id="PF01973"/>
    </source>
</evidence>
<comment type="caution">
    <text evidence="2">The sequence shown here is derived from an EMBL/GenBank/DDBJ whole genome shotgun (WGS) entry which is preliminary data.</text>
</comment>
<dbReference type="Proteomes" id="UP000254330">
    <property type="component" value="Unassembled WGS sequence"/>
</dbReference>
<dbReference type="EMBL" id="SNZG01000012">
    <property type="protein sequence ID" value="TDR39264.1"/>
    <property type="molecule type" value="Genomic_DNA"/>
</dbReference>
<dbReference type="AlphaFoldDB" id="A0A8B4Q653"/>
<evidence type="ECO:0000313" key="2">
    <source>
        <dbReference type="EMBL" id="STX08809.1"/>
    </source>
</evidence>
<name>A0A8B4Q653_9BACL</name>
<protein>
    <submittedName>
        <fullName evidence="3">Uncharacterized protein DUF115</fullName>
    </submittedName>
    <submittedName>
        <fullName evidence="2">Uncharacterized protein conserved in bacteria</fullName>
    </submittedName>
</protein>
<accession>A0A8B4Q653</accession>
<dbReference type="RefSeq" id="WP_166636092.1">
    <property type="nucleotide sequence ID" value="NZ_BJUE01000034.1"/>
</dbReference>
<reference evidence="3 5" key="2">
    <citation type="submission" date="2019-03" db="EMBL/GenBank/DDBJ databases">
        <title>Genomic Encyclopedia of Type Strains, Phase IV (KMG-IV): sequencing the most valuable type-strain genomes for metagenomic binning, comparative biology and taxonomic classification.</title>
        <authorList>
            <person name="Goeker M."/>
        </authorList>
    </citation>
    <scope>NUCLEOTIDE SEQUENCE [LARGE SCALE GENOMIC DNA]</scope>
    <source>
        <strain evidence="3 5">DSM 20580</strain>
    </source>
</reference>
<proteinExistence type="predicted"/>
<evidence type="ECO:0000313" key="3">
    <source>
        <dbReference type="EMBL" id="TDR39264.1"/>
    </source>
</evidence>
<dbReference type="Pfam" id="PF01973">
    <property type="entry name" value="MptE-like"/>
    <property type="match status" value="1"/>
</dbReference>
<feature type="domain" description="6-hydroxymethylpterin diphosphokinase MptE-like" evidence="1">
    <location>
        <begin position="148"/>
        <end position="313"/>
    </location>
</feature>
<sequence length="394" mass="44982">MEWEVEEAKNNTLTLKINNKYIYSKYNPQLDVERFIESENIVNGSKVLIVGLGLGYHLDYLIENYPNCIIKYILLFPEEEAIYKNHNVKQLIESENISVYTGEPKFLRDAKVIIPQVFLNVVTEKHPLFTFLADIKIRQVSFKRFKNQMEENFNENTSLFNEVAVDSPSNKRAALVSSGPSLNETVKWLKQNEVFFDIYCVGSALKILLDHNIQPKAVLITDAQDNIINQLDDRYNGTLLALCTANYVAVREFKGMKRILFQSGYKLAEEFVKGKNQFLLETGGSVATTAFSYIEKLGYESLFLFGQDLGFKGENTHAIGSTSGRKTSCNNRLEEIEANDGTKIYSVQNLLTYKRWFDRAIPNSKMQVYNTAVSGAKLKKCEVFDVKLNSIEQL</sequence>
<reference evidence="2 4" key="1">
    <citation type="submission" date="2018-06" db="EMBL/GenBank/DDBJ databases">
        <authorList>
            <consortium name="Pathogen Informatics"/>
            <person name="Doyle S."/>
        </authorList>
    </citation>
    <scope>NUCLEOTIDE SEQUENCE [LARGE SCALE GENOMIC DNA]</scope>
    <source>
        <strain evidence="2 4">NCTC10597</strain>
    </source>
</reference>
<dbReference type="InterPro" id="IPR002826">
    <property type="entry name" value="MptE-like"/>
</dbReference>
<dbReference type="PANTHER" id="PTHR41786:SF1">
    <property type="entry name" value="6-HYDROXYMETHYLPTERIN DIPHOSPHOKINASE MPTE-LIKE DOMAIN-CONTAINING PROTEIN"/>
    <property type="match status" value="1"/>
</dbReference>
<keyword evidence="5" id="KW-1185">Reference proteome</keyword>
<gene>
    <name evidence="3" type="ORF">DFR61_11239</name>
    <name evidence="2" type="ORF">NCTC10597_00475</name>
</gene>
<organism evidence="2 4">
    <name type="scientific">Kurthia zopfii</name>
    <dbReference type="NCBI Taxonomy" id="1650"/>
    <lineage>
        <taxon>Bacteria</taxon>
        <taxon>Bacillati</taxon>
        <taxon>Bacillota</taxon>
        <taxon>Bacilli</taxon>
        <taxon>Bacillales</taxon>
        <taxon>Caryophanaceae</taxon>
        <taxon>Kurthia</taxon>
    </lineage>
</organism>
<dbReference type="PANTHER" id="PTHR41786">
    <property type="entry name" value="MOTILITY ACCESSORY FACTOR MAF"/>
    <property type="match status" value="1"/>
</dbReference>
<evidence type="ECO:0000313" key="4">
    <source>
        <dbReference type="Proteomes" id="UP000254330"/>
    </source>
</evidence>